<feature type="compositionally biased region" description="Acidic residues" evidence="1">
    <location>
        <begin position="132"/>
        <end position="142"/>
    </location>
</feature>
<dbReference type="EMBL" id="KZ303539">
    <property type="protein sequence ID" value="PIA13367.1"/>
    <property type="molecule type" value="Genomic_DNA"/>
</dbReference>
<feature type="non-terminal residue" evidence="2">
    <location>
        <position position="164"/>
    </location>
</feature>
<keyword evidence="3" id="KW-1185">Reference proteome</keyword>
<gene>
    <name evidence="2" type="ORF">COEREDRAFT_83545</name>
</gene>
<feature type="compositionally biased region" description="Basic and acidic residues" evidence="1">
    <location>
        <begin position="17"/>
        <end position="27"/>
    </location>
</feature>
<dbReference type="Proteomes" id="UP000242474">
    <property type="component" value="Unassembled WGS sequence"/>
</dbReference>
<reference evidence="2 3" key="1">
    <citation type="journal article" date="2015" name="Genome Biol. Evol.">
        <title>Phylogenomic analyses indicate that early fungi evolved digesting cell walls of algal ancestors of land plants.</title>
        <authorList>
            <person name="Chang Y."/>
            <person name="Wang S."/>
            <person name="Sekimoto S."/>
            <person name="Aerts A.L."/>
            <person name="Choi C."/>
            <person name="Clum A."/>
            <person name="LaButti K.M."/>
            <person name="Lindquist E.A."/>
            <person name="Yee Ngan C."/>
            <person name="Ohm R.A."/>
            <person name="Salamov A.A."/>
            <person name="Grigoriev I.V."/>
            <person name="Spatafora J.W."/>
            <person name="Berbee M.L."/>
        </authorList>
    </citation>
    <scope>NUCLEOTIDE SEQUENCE [LARGE SCALE GENOMIC DNA]</scope>
    <source>
        <strain evidence="2 3">NRRL 1564</strain>
    </source>
</reference>
<proteinExistence type="predicted"/>
<name>A0A2G5B3S6_COERN</name>
<feature type="region of interest" description="Disordered" evidence="1">
    <location>
        <begin position="115"/>
        <end position="148"/>
    </location>
</feature>
<protein>
    <submittedName>
        <fullName evidence="2">Uncharacterized protein</fullName>
    </submittedName>
</protein>
<evidence type="ECO:0000256" key="1">
    <source>
        <dbReference type="SAM" id="MobiDB-lite"/>
    </source>
</evidence>
<evidence type="ECO:0000313" key="3">
    <source>
        <dbReference type="Proteomes" id="UP000242474"/>
    </source>
</evidence>
<evidence type="ECO:0000313" key="2">
    <source>
        <dbReference type="EMBL" id="PIA13367.1"/>
    </source>
</evidence>
<feature type="region of interest" description="Disordered" evidence="1">
    <location>
        <begin position="1"/>
        <end position="100"/>
    </location>
</feature>
<feature type="compositionally biased region" description="Polar residues" evidence="1">
    <location>
        <begin position="64"/>
        <end position="82"/>
    </location>
</feature>
<organism evidence="2 3">
    <name type="scientific">Coemansia reversa (strain ATCC 12441 / NRRL 1564)</name>
    <dbReference type="NCBI Taxonomy" id="763665"/>
    <lineage>
        <taxon>Eukaryota</taxon>
        <taxon>Fungi</taxon>
        <taxon>Fungi incertae sedis</taxon>
        <taxon>Zoopagomycota</taxon>
        <taxon>Kickxellomycotina</taxon>
        <taxon>Kickxellomycetes</taxon>
        <taxon>Kickxellales</taxon>
        <taxon>Kickxellaceae</taxon>
        <taxon>Coemansia</taxon>
    </lineage>
</organism>
<dbReference type="AlphaFoldDB" id="A0A2G5B3S6"/>
<feature type="compositionally biased region" description="Polar residues" evidence="1">
    <location>
        <begin position="44"/>
        <end position="56"/>
    </location>
</feature>
<accession>A0A2G5B3S6</accession>
<sequence length="164" mass="17279">MAGIKAAGVKNEEDEDTKPTDVEKSPDCDSENDSDNKGEAGKDQSPSPTDCDSENNPGKDETGKNQSPSPTATDCDSENNPGNKDGESPSPTNSDDVKYTPCASYTTVEGIKITFPNASSCPVDNKEPDNTTTDDCDSDEEGKDGNDSNCAFIHVTLGTNVITF</sequence>
<dbReference type="OrthoDB" id="5561901at2759"/>